<accession>A0A8S5LM25</accession>
<organism evidence="1">
    <name type="scientific">Podoviridae sp. ctiuS14</name>
    <dbReference type="NCBI Taxonomy" id="2827620"/>
    <lineage>
        <taxon>Viruses</taxon>
        <taxon>Duplodnaviria</taxon>
        <taxon>Heunggongvirae</taxon>
        <taxon>Uroviricota</taxon>
        <taxon>Caudoviricetes</taxon>
    </lineage>
</organism>
<dbReference type="EMBL" id="BK015876">
    <property type="protein sequence ID" value="DAD71125.1"/>
    <property type="molecule type" value="Genomic_DNA"/>
</dbReference>
<sequence length="49" mass="5565">MIRMQFKELQLNLAPNGVWVISYGTAQVATFVRQGEAVAEFLRLKRGII</sequence>
<evidence type="ECO:0000313" key="1">
    <source>
        <dbReference type="EMBL" id="DAD71125.1"/>
    </source>
</evidence>
<proteinExistence type="predicted"/>
<reference evidence="1" key="1">
    <citation type="journal article" date="2021" name="Proc. Natl. Acad. Sci. U.S.A.">
        <title>A Catalog of Tens of Thousands of Viruses from Human Metagenomes Reveals Hidden Associations with Chronic Diseases.</title>
        <authorList>
            <person name="Tisza M.J."/>
            <person name="Buck C.B."/>
        </authorList>
    </citation>
    <scope>NUCLEOTIDE SEQUENCE</scope>
    <source>
        <strain evidence="1">CtiuS14</strain>
    </source>
</reference>
<name>A0A8S5LM25_9CAUD</name>
<protein>
    <submittedName>
        <fullName evidence="1">Uncharacterized protein</fullName>
    </submittedName>
</protein>